<evidence type="ECO:0000256" key="15">
    <source>
        <dbReference type="ARBA" id="ARBA00031446"/>
    </source>
</evidence>
<keyword evidence="12" id="KW-0411">Iron-sulfur</keyword>
<evidence type="ECO:0000256" key="13">
    <source>
        <dbReference type="ARBA" id="ARBA00023157"/>
    </source>
</evidence>
<dbReference type="EC" id="1.17.99.6" evidence="4"/>
<evidence type="ECO:0000256" key="3">
    <source>
        <dbReference type="ARBA" id="ARBA00008207"/>
    </source>
</evidence>
<comment type="caution">
    <text evidence="17">The sequence shown here is derived from an EMBL/GenBank/DDBJ whole genome shotgun (WGS) entry which is preliminary data.</text>
</comment>
<evidence type="ECO:0000256" key="14">
    <source>
        <dbReference type="ARBA" id="ARBA00023284"/>
    </source>
</evidence>
<evidence type="ECO:0000256" key="11">
    <source>
        <dbReference type="ARBA" id="ARBA00023004"/>
    </source>
</evidence>
<keyword evidence="7" id="KW-0819">tRNA processing</keyword>
<keyword evidence="9" id="KW-0671">Queuosine biosynthesis</keyword>
<evidence type="ECO:0000256" key="1">
    <source>
        <dbReference type="ARBA" id="ARBA00002268"/>
    </source>
</evidence>
<keyword evidence="13" id="KW-1015">Disulfide bond</keyword>
<keyword evidence="10" id="KW-0560">Oxidoreductase</keyword>
<dbReference type="GO" id="GO:0052693">
    <property type="term" value="F:epoxyqueuosine reductase activity"/>
    <property type="evidence" value="ECO:0007669"/>
    <property type="project" value="UniProtKB-EC"/>
</dbReference>
<protein>
    <recommendedName>
        <fullName evidence="5">Epoxyqueuosine reductase QueH</fullName>
        <ecNumber evidence="4">1.17.99.6</ecNumber>
    </recommendedName>
    <alternativeName>
        <fullName evidence="15">Queuosine biosynthesis protein QueH</fullName>
    </alternativeName>
</protein>
<dbReference type="GO" id="GO:0008616">
    <property type="term" value="P:tRNA queuosine(34) biosynthetic process"/>
    <property type="evidence" value="ECO:0007669"/>
    <property type="project" value="UniProtKB-UniPathway"/>
</dbReference>
<comment type="pathway">
    <text evidence="2">tRNA modification; tRNA-queuosine biosynthesis.</text>
</comment>
<dbReference type="AlphaFoldDB" id="A0A0G0LSQ8"/>
<dbReference type="EMBL" id="LBVV01000006">
    <property type="protein sequence ID" value="KKQ94963.1"/>
    <property type="molecule type" value="Genomic_DNA"/>
</dbReference>
<dbReference type="GO" id="GO:0051539">
    <property type="term" value="F:4 iron, 4 sulfur cluster binding"/>
    <property type="evidence" value="ECO:0007669"/>
    <property type="project" value="UniProtKB-KW"/>
</dbReference>
<evidence type="ECO:0000256" key="2">
    <source>
        <dbReference type="ARBA" id="ARBA00004691"/>
    </source>
</evidence>
<dbReference type="STRING" id="1618345.UT18_C0006G0061"/>
<name>A0A0G0LSQ8_UNCC2</name>
<organism evidence="17 18">
    <name type="scientific">candidate division CPR2 bacterium GW2011_GWC2_39_10</name>
    <dbReference type="NCBI Taxonomy" id="1618345"/>
    <lineage>
        <taxon>Bacteria</taxon>
        <taxon>Bacteria division CPR2</taxon>
    </lineage>
</organism>
<dbReference type="GO" id="GO:0046872">
    <property type="term" value="F:metal ion binding"/>
    <property type="evidence" value="ECO:0007669"/>
    <property type="project" value="UniProtKB-KW"/>
</dbReference>
<dbReference type="Proteomes" id="UP000034207">
    <property type="component" value="Unassembled WGS sequence"/>
</dbReference>
<evidence type="ECO:0000256" key="10">
    <source>
        <dbReference type="ARBA" id="ARBA00023002"/>
    </source>
</evidence>
<evidence type="ECO:0000256" key="8">
    <source>
        <dbReference type="ARBA" id="ARBA00022723"/>
    </source>
</evidence>
<comment type="function">
    <text evidence="1">Catalyzes the conversion of epoxyqueuosine (oQ) to queuosine (Q), which is a hypermodified base found in the wobble positions of tRNA(Asp), tRNA(Asn), tRNA(His) and tRNA(Tyr).</text>
</comment>
<dbReference type="Pfam" id="PF02677">
    <property type="entry name" value="QueH"/>
    <property type="match status" value="1"/>
</dbReference>
<keyword evidence="8" id="KW-0479">Metal-binding</keyword>
<accession>A0A0G0LSQ8</accession>
<evidence type="ECO:0000256" key="5">
    <source>
        <dbReference type="ARBA" id="ARBA00016895"/>
    </source>
</evidence>
<sequence>MEKILLHTCCGPCLLYPAKKLRSSFDVICFYSNSNIHPQAEYEKRRENAIVTANKLKFLFIEGKYDPKVYFGVIKNRKNRCEACYTLRLEETGKKAKELEIGNFSTTLLVSPYQDIKKIQEIGKKIAKRYDLTFHDSDFREGFKEGREMAFHSGLYLQKFCGCSFSYIEKFESKINLQQERGNGGTGSI</sequence>
<evidence type="ECO:0000256" key="16">
    <source>
        <dbReference type="ARBA" id="ARBA00047415"/>
    </source>
</evidence>
<reference evidence="17 18" key="1">
    <citation type="journal article" date="2015" name="Nature">
        <title>rRNA introns, odd ribosomes, and small enigmatic genomes across a large radiation of phyla.</title>
        <authorList>
            <person name="Brown C.T."/>
            <person name="Hug L.A."/>
            <person name="Thomas B.C."/>
            <person name="Sharon I."/>
            <person name="Castelle C.J."/>
            <person name="Singh A."/>
            <person name="Wilkins M.J."/>
            <person name="Williams K.H."/>
            <person name="Banfield J.F."/>
        </authorList>
    </citation>
    <scope>NUCLEOTIDE SEQUENCE [LARGE SCALE GENOMIC DNA]</scope>
</reference>
<evidence type="ECO:0000256" key="7">
    <source>
        <dbReference type="ARBA" id="ARBA00022694"/>
    </source>
</evidence>
<dbReference type="InterPro" id="IPR003828">
    <property type="entry name" value="QueH"/>
</dbReference>
<gene>
    <name evidence="17" type="ORF">UT18_C0006G0061</name>
</gene>
<proteinExistence type="inferred from homology"/>
<evidence type="ECO:0000256" key="12">
    <source>
        <dbReference type="ARBA" id="ARBA00023014"/>
    </source>
</evidence>
<evidence type="ECO:0000313" key="17">
    <source>
        <dbReference type="EMBL" id="KKQ94963.1"/>
    </source>
</evidence>
<keyword evidence="6" id="KW-0004">4Fe-4S</keyword>
<dbReference type="PANTHER" id="PTHR36701:SF1">
    <property type="entry name" value="EPOXYQUEUOSINE REDUCTASE QUEH"/>
    <property type="match status" value="1"/>
</dbReference>
<keyword evidence="14" id="KW-0676">Redox-active center</keyword>
<comment type="similarity">
    <text evidence="3">Belongs to the QueH family.</text>
</comment>
<dbReference type="UniPathway" id="UPA00392"/>
<comment type="catalytic activity">
    <reaction evidence="16">
        <text>epoxyqueuosine(34) in tRNA + AH2 = queuosine(34) in tRNA + A + H2O</text>
        <dbReference type="Rhea" id="RHEA:32159"/>
        <dbReference type="Rhea" id="RHEA-COMP:18571"/>
        <dbReference type="Rhea" id="RHEA-COMP:18582"/>
        <dbReference type="ChEBI" id="CHEBI:13193"/>
        <dbReference type="ChEBI" id="CHEBI:15377"/>
        <dbReference type="ChEBI" id="CHEBI:17499"/>
        <dbReference type="ChEBI" id="CHEBI:194431"/>
        <dbReference type="ChEBI" id="CHEBI:194443"/>
        <dbReference type="EC" id="1.17.99.6"/>
    </reaction>
</comment>
<evidence type="ECO:0000256" key="4">
    <source>
        <dbReference type="ARBA" id="ARBA00012622"/>
    </source>
</evidence>
<evidence type="ECO:0000313" key="18">
    <source>
        <dbReference type="Proteomes" id="UP000034207"/>
    </source>
</evidence>
<keyword evidence="11" id="KW-0408">Iron</keyword>
<dbReference type="PANTHER" id="PTHR36701">
    <property type="entry name" value="EPOXYQUEUOSINE REDUCTASE QUEH"/>
    <property type="match status" value="1"/>
</dbReference>
<evidence type="ECO:0000256" key="9">
    <source>
        <dbReference type="ARBA" id="ARBA00022785"/>
    </source>
</evidence>
<evidence type="ECO:0000256" key="6">
    <source>
        <dbReference type="ARBA" id="ARBA00022485"/>
    </source>
</evidence>